<dbReference type="Ensembl" id="ENSCVAT00000013099.1">
    <property type="protein sequence ID" value="ENSCVAP00000001628.1"/>
    <property type="gene ID" value="ENSCVAG00000002640.1"/>
</dbReference>
<accession>A0A3Q2CA18</accession>
<dbReference type="Pfam" id="PF01424">
    <property type="entry name" value="R3H"/>
    <property type="match status" value="1"/>
</dbReference>
<feature type="region of interest" description="Disordered" evidence="1">
    <location>
        <begin position="151"/>
        <end position="187"/>
    </location>
</feature>
<dbReference type="SMART" id="SM00393">
    <property type="entry name" value="R3H"/>
    <property type="match status" value="1"/>
</dbReference>
<dbReference type="Gene3D" id="3.30.70.330">
    <property type="match status" value="1"/>
</dbReference>
<evidence type="ECO:0000256" key="1">
    <source>
        <dbReference type="SAM" id="MobiDB-lite"/>
    </source>
</evidence>
<dbReference type="InterPro" id="IPR012677">
    <property type="entry name" value="Nucleotide-bd_a/b_plait_sf"/>
</dbReference>
<feature type="region of interest" description="Disordered" evidence="1">
    <location>
        <begin position="99"/>
        <end position="139"/>
    </location>
</feature>
<proteinExistence type="predicted"/>
<dbReference type="PANTHER" id="PTHR21678">
    <property type="entry name" value="GROWTH INHIBITION AND DIFFERENTIATION RELATED PROTEIN 88"/>
    <property type="match status" value="1"/>
</dbReference>
<dbReference type="STRING" id="28743.ENSCVAP00000001628"/>
<protein>
    <submittedName>
        <fullName evidence="3">R3H domain and coiled-coil containing 1</fullName>
    </submittedName>
</protein>
<dbReference type="InterPro" id="IPR039884">
    <property type="entry name" value="R3HC1/R3HCL"/>
</dbReference>
<evidence type="ECO:0000259" key="2">
    <source>
        <dbReference type="PROSITE" id="PS51061"/>
    </source>
</evidence>
<keyword evidence="4" id="KW-1185">Reference proteome</keyword>
<dbReference type="AlphaFoldDB" id="A0A3Q2CA18"/>
<name>A0A3Q2CA18_CYPVA</name>
<evidence type="ECO:0000313" key="3">
    <source>
        <dbReference type="Ensembl" id="ENSCVAP00000001628.1"/>
    </source>
</evidence>
<organism evidence="3 4">
    <name type="scientific">Cyprinodon variegatus</name>
    <name type="common">Sheepshead minnow</name>
    <dbReference type="NCBI Taxonomy" id="28743"/>
    <lineage>
        <taxon>Eukaryota</taxon>
        <taxon>Metazoa</taxon>
        <taxon>Chordata</taxon>
        <taxon>Craniata</taxon>
        <taxon>Vertebrata</taxon>
        <taxon>Euteleostomi</taxon>
        <taxon>Actinopterygii</taxon>
        <taxon>Neopterygii</taxon>
        <taxon>Teleostei</taxon>
        <taxon>Neoteleostei</taxon>
        <taxon>Acanthomorphata</taxon>
        <taxon>Ovalentaria</taxon>
        <taxon>Atherinomorphae</taxon>
        <taxon>Cyprinodontiformes</taxon>
        <taxon>Cyprinodontidae</taxon>
        <taxon>Cyprinodon</taxon>
    </lineage>
</organism>
<dbReference type="PANTHER" id="PTHR21678:SF6">
    <property type="entry name" value="R3H AND COILED-COIL DOMAIN-CONTAINING PROTEIN 1"/>
    <property type="match status" value="1"/>
</dbReference>
<evidence type="ECO:0000313" key="4">
    <source>
        <dbReference type="Proteomes" id="UP000265020"/>
    </source>
</evidence>
<dbReference type="Gene3D" id="3.30.1370.50">
    <property type="entry name" value="R3H-like domain"/>
    <property type="match status" value="1"/>
</dbReference>
<reference evidence="3" key="2">
    <citation type="submission" date="2025-09" db="UniProtKB">
        <authorList>
            <consortium name="Ensembl"/>
        </authorList>
    </citation>
    <scope>IDENTIFICATION</scope>
</reference>
<reference evidence="3" key="1">
    <citation type="submission" date="2025-08" db="UniProtKB">
        <authorList>
            <consortium name="Ensembl"/>
        </authorList>
    </citation>
    <scope>IDENTIFICATION</scope>
</reference>
<dbReference type="SUPFAM" id="SSF82708">
    <property type="entry name" value="R3H domain"/>
    <property type="match status" value="1"/>
</dbReference>
<dbReference type="Proteomes" id="UP000265020">
    <property type="component" value="Unassembled WGS sequence"/>
</dbReference>
<dbReference type="GO" id="GO:0003676">
    <property type="term" value="F:nucleic acid binding"/>
    <property type="evidence" value="ECO:0007669"/>
    <property type="project" value="UniProtKB-UniRule"/>
</dbReference>
<dbReference type="GeneTree" id="ENSGT00530000063711"/>
<dbReference type="PROSITE" id="PS51061">
    <property type="entry name" value="R3H"/>
    <property type="match status" value="1"/>
</dbReference>
<feature type="domain" description="R3H" evidence="2">
    <location>
        <begin position="16"/>
        <end position="81"/>
    </location>
</feature>
<dbReference type="OMA" id="TLAFPCY"/>
<dbReference type="InterPro" id="IPR036867">
    <property type="entry name" value="R3H_dom_sf"/>
</dbReference>
<dbReference type="InterPro" id="IPR001374">
    <property type="entry name" value="R3H_dom"/>
</dbReference>
<sequence length="367" mass="41425">MAVPCFDGTYLPKQENQFLLLTVDDLETYLQKGKFKTVLLFPPLPSRLRYLIHRTVEDIPELTTFSVGESWCRRVVVCPSDVKVSISFRVELEEDSDAESTSCFSEAPRGSRATKESNVKAKPSILSQNRAPKRPDKPLYMPRAARERLSLQSSNGSPANNDLKSSAQISCSPADSHSSAKAAEQTSDRAFSGLEPCLADYVTATTESDSELCLQERIETLTPRLQEKENAVWDQTQLSFSEMKLEEATGEDLDKVETEEESTDMDDVTKQVVYRCYLRDVSIELVHNDYSIYENVFLNSDDFSHVIEIYDFPVIFKTEDILDAFTQYSDGGMKIKWVDDTHALGVFSSQEAGRSFFFLKPDEPCLS</sequence>